<gene>
    <name evidence="2" type="ORF">HINF_LOCUS45520</name>
    <name evidence="3" type="ORF">HINF_LOCUS53909</name>
</gene>
<reference evidence="3 4" key="2">
    <citation type="submission" date="2024-07" db="EMBL/GenBank/DDBJ databases">
        <authorList>
            <person name="Akdeniz Z."/>
        </authorList>
    </citation>
    <scope>NUCLEOTIDE SEQUENCE [LARGE SCALE GENOMIC DNA]</scope>
</reference>
<name>A0AA86QUH6_9EUKA</name>
<proteinExistence type="predicted"/>
<reference evidence="2" key="1">
    <citation type="submission" date="2023-06" db="EMBL/GenBank/DDBJ databases">
        <authorList>
            <person name="Kurt Z."/>
        </authorList>
    </citation>
    <scope>NUCLEOTIDE SEQUENCE</scope>
</reference>
<keyword evidence="1" id="KW-0472">Membrane</keyword>
<dbReference type="EMBL" id="CAXDID020000277">
    <property type="protein sequence ID" value="CAL6069295.1"/>
    <property type="molecule type" value="Genomic_DNA"/>
</dbReference>
<organism evidence="2">
    <name type="scientific">Hexamita inflata</name>
    <dbReference type="NCBI Taxonomy" id="28002"/>
    <lineage>
        <taxon>Eukaryota</taxon>
        <taxon>Metamonada</taxon>
        <taxon>Diplomonadida</taxon>
        <taxon>Hexamitidae</taxon>
        <taxon>Hexamitinae</taxon>
        <taxon>Hexamita</taxon>
    </lineage>
</organism>
<keyword evidence="1" id="KW-1133">Transmembrane helix</keyword>
<dbReference type="EMBL" id="CATOUU010000895">
    <property type="protein sequence ID" value="CAI9957875.1"/>
    <property type="molecule type" value="Genomic_DNA"/>
</dbReference>
<comment type="caution">
    <text evidence="2">The sequence shown here is derived from an EMBL/GenBank/DDBJ whole genome shotgun (WGS) entry which is preliminary data.</text>
</comment>
<dbReference type="Proteomes" id="UP001642409">
    <property type="component" value="Unassembled WGS sequence"/>
</dbReference>
<dbReference type="AlphaFoldDB" id="A0AA86QUH6"/>
<evidence type="ECO:0000313" key="4">
    <source>
        <dbReference type="Proteomes" id="UP001642409"/>
    </source>
</evidence>
<evidence type="ECO:0000313" key="3">
    <source>
        <dbReference type="EMBL" id="CAL6069295.1"/>
    </source>
</evidence>
<accession>A0AA86QUH6</accession>
<evidence type="ECO:0000256" key="1">
    <source>
        <dbReference type="SAM" id="Phobius"/>
    </source>
</evidence>
<keyword evidence="4" id="KW-1185">Reference proteome</keyword>
<sequence>MAYTDFNSCVRNCDNGICELTYNSLLYKTEYACKITSASYSLFWWFMIIPVTFVLFCLLWCCCKDKNDTDYKIQPVQKTKKVNKPTNETQKTKVNQNVTGIAPAGQLVTLQNGQVGVFIPLTQSQRVQVHQVTLNQAPFYLPRPIYQVYKLQEETVSYLDRAYMPVMPNMQ</sequence>
<feature type="transmembrane region" description="Helical" evidence="1">
    <location>
        <begin position="42"/>
        <end position="63"/>
    </location>
</feature>
<protein>
    <submittedName>
        <fullName evidence="3">Hypothetical_protein</fullName>
    </submittedName>
</protein>
<evidence type="ECO:0000313" key="2">
    <source>
        <dbReference type="EMBL" id="CAI9957875.1"/>
    </source>
</evidence>
<keyword evidence="1" id="KW-0812">Transmembrane</keyword>